<protein>
    <submittedName>
        <fullName evidence="1">Uncharacterized protein</fullName>
    </submittedName>
</protein>
<keyword evidence="2" id="KW-1185">Reference proteome</keyword>
<evidence type="ECO:0000313" key="1">
    <source>
        <dbReference type="EMBL" id="KAK3201690.1"/>
    </source>
</evidence>
<comment type="caution">
    <text evidence="1">The sequence shown here is derived from an EMBL/GenBank/DDBJ whole genome shotgun (WGS) entry which is preliminary data.</text>
</comment>
<evidence type="ECO:0000313" key="2">
    <source>
        <dbReference type="Proteomes" id="UP001280581"/>
    </source>
</evidence>
<accession>A0AAN6LRX9</accession>
<gene>
    <name evidence="1" type="ORF">GRF29_164g326725</name>
</gene>
<reference evidence="1 2" key="1">
    <citation type="submission" date="2021-02" db="EMBL/GenBank/DDBJ databases">
        <title>Genome assembly of Pseudopithomyces chartarum.</title>
        <authorList>
            <person name="Jauregui R."/>
            <person name="Singh J."/>
            <person name="Voisey C."/>
        </authorList>
    </citation>
    <scope>NUCLEOTIDE SEQUENCE [LARGE SCALE GENOMIC DNA]</scope>
    <source>
        <strain evidence="1 2">AGR01</strain>
    </source>
</reference>
<proteinExistence type="predicted"/>
<dbReference type="AlphaFoldDB" id="A0AAN6LRX9"/>
<name>A0AAN6LRX9_9PLEO</name>
<dbReference type="EMBL" id="WVTA01000015">
    <property type="protein sequence ID" value="KAK3201690.1"/>
    <property type="molecule type" value="Genomic_DNA"/>
</dbReference>
<dbReference type="Proteomes" id="UP001280581">
    <property type="component" value="Unassembled WGS sequence"/>
</dbReference>
<organism evidence="1 2">
    <name type="scientific">Pseudopithomyces chartarum</name>
    <dbReference type="NCBI Taxonomy" id="1892770"/>
    <lineage>
        <taxon>Eukaryota</taxon>
        <taxon>Fungi</taxon>
        <taxon>Dikarya</taxon>
        <taxon>Ascomycota</taxon>
        <taxon>Pezizomycotina</taxon>
        <taxon>Dothideomycetes</taxon>
        <taxon>Pleosporomycetidae</taxon>
        <taxon>Pleosporales</taxon>
        <taxon>Massarineae</taxon>
        <taxon>Didymosphaeriaceae</taxon>
        <taxon>Pseudopithomyces</taxon>
    </lineage>
</organism>
<sequence>MAPNPAQSDVSGGGGGHEAVIVPLTLPTQSTELPVAGAPAMMEPNNAQSEASEGRGRHKAVIGLLTLPKDADAWDNETRGLLKHNKAITIELEQRQSGTSIYDQKVGQGLDKQCNRLNLAREQEIAPILQAAFDKIEEDLAGRARRDAIRRLHAAQRNTEKLLRIKILRHTTKECYELASNLHAKLVFDLREQIYLHVIEAKEEVVAEDVKSFFIRRSGITKIQTNYRRKYEYDVKACLNVKFLPLCIRPEYVGRTVAEEASQVFYKWRNPGLYRYCMGDLRYTLARDYLSLKIDPTEFLRALTITVAGWTDKNDKGKITLSLRNISTGGMVSGALLEPLRQLMLKNNFRLYIEVKPKYSLSPLGINKEMVASQLQPMYDELIAGGMIVEIVLC</sequence>